<gene>
    <name evidence="6" type="ORF">BHS09_22145</name>
</gene>
<evidence type="ECO:0000256" key="1">
    <source>
        <dbReference type="ARBA" id="ARBA00022612"/>
    </source>
</evidence>
<keyword evidence="2" id="KW-0645">Protease</keyword>
<sequence length="277" mass="30609">MTGPITRSLRLSAVRKDAATLSAVESIGGRRVFKFKASDGDFDRYSDRLNVKGWRVDGYNANGVVLYNHDDGASAAMTGAEPQLPIGKGRVYVEGDALMVDIEFDDEDEFAKKVERKVSKGILNAVSVRYLMLPGQYRQNERGGYDCDAQELLEVSVVTIPGNSRAVRSKSLDEAPDDLVERIATRVVELLDARAEAKSTDEDEAKSTDEDVEDEQKSEPDDEDVEDESKSTSEEDVEDEQKSEPDEDEDETKGFNAADAAKSFVEAFKGYIRGVKE</sequence>
<keyword evidence="1" id="KW-1188">Viral release from host cell</keyword>
<keyword evidence="3" id="KW-0378">Hydrolase</keyword>
<protein>
    <submittedName>
        <fullName evidence="6">Primosomal replication protein N</fullName>
    </submittedName>
</protein>
<evidence type="ECO:0000313" key="6">
    <source>
        <dbReference type="EMBL" id="QDE69464.1"/>
    </source>
</evidence>
<feature type="compositionally biased region" description="Basic and acidic residues" evidence="4">
    <location>
        <begin position="194"/>
        <end position="219"/>
    </location>
</feature>
<name>A0AAE6G2I6_MYXXA</name>
<feature type="region of interest" description="Disordered" evidence="4">
    <location>
        <begin position="194"/>
        <end position="260"/>
    </location>
</feature>
<evidence type="ECO:0000256" key="3">
    <source>
        <dbReference type="ARBA" id="ARBA00022801"/>
    </source>
</evidence>
<evidence type="ECO:0000256" key="2">
    <source>
        <dbReference type="ARBA" id="ARBA00022670"/>
    </source>
</evidence>
<dbReference type="Pfam" id="PF04586">
    <property type="entry name" value="Peptidase_S78"/>
    <property type="match status" value="1"/>
</dbReference>
<feature type="compositionally biased region" description="Acidic residues" evidence="4">
    <location>
        <begin position="234"/>
        <end position="251"/>
    </location>
</feature>
<dbReference type="GO" id="GO:0008233">
    <property type="term" value="F:peptidase activity"/>
    <property type="evidence" value="ECO:0007669"/>
    <property type="project" value="UniProtKB-KW"/>
</dbReference>
<evidence type="ECO:0000313" key="7">
    <source>
        <dbReference type="Proteomes" id="UP000320179"/>
    </source>
</evidence>
<evidence type="ECO:0000256" key="4">
    <source>
        <dbReference type="SAM" id="MobiDB-lite"/>
    </source>
</evidence>
<reference evidence="6 7" key="1">
    <citation type="journal article" date="2019" name="Science">
        <title>Social genes are selection hotspots in kin groups of a soil microbe.</title>
        <authorList>
            <person name="Wielgoss S."/>
            <person name="Wolfensberger R."/>
            <person name="Sun L."/>
            <person name="Fiegna F."/>
            <person name="Velicer G.J."/>
        </authorList>
    </citation>
    <scope>NUCLEOTIDE SEQUENCE [LARGE SCALE GENOMIC DNA]</scope>
    <source>
        <strain evidence="6 7">MC3.5.9c15</strain>
    </source>
</reference>
<proteinExistence type="predicted"/>
<dbReference type="EMBL" id="CP017174">
    <property type="protein sequence ID" value="QDE69464.1"/>
    <property type="molecule type" value="Genomic_DNA"/>
</dbReference>
<evidence type="ECO:0000259" key="5">
    <source>
        <dbReference type="Pfam" id="PF04586"/>
    </source>
</evidence>
<dbReference type="InterPro" id="IPR054613">
    <property type="entry name" value="Peptidase_S78_dom"/>
</dbReference>
<dbReference type="GO" id="GO:0006508">
    <property type="term" value="P:proteolysis"/>
    <property type="evidence" value="ECO:0007669"/>
    <property type="project" value="UniProtKB-KW"/>
</dbReference>
<dbReference type="AlphaFoldDB" id="A0AAE6G2I6"/>
<accession>A0AAE6G2I6</accession>
<dbReference type="Proteomes" id="UP000320179">
    <property type="component" value="Chromosome"/>
</dbReference>
<organism evidence="6 7">
    <name type="scientific">Myxococcus xanthus</name>
    <dbReference type="NCBI Taxonomy" id="34"/>
    <lineage>
        <taxon>Bacteria</taxon>
        <taxon>Pseudomonadati</taxon>
        <taxon>Myxococcota</taxon>
        <taxon>Myxococcia</taxon>
        <taxon>Myxococcales</taxon>
        <taxon>Cystobacterineae</taxon>
        <taxon>Myxococcaceae</taxon>
        <taxon>Myxococcus</taxon>
    </lineage>
</organism>
<feature type="domain" description="Prohead serine protease" evidence="5">
    <location>
        <begin position="91"/>
        <end position="173"/>
    </location>
</feature>